<dbReference type="PIRSF" id="PIRSF001365">
    <property type="entry name" value="DHDPS"/>
    <property type="match status" value="1"/>
</dbReference>
<protein>
    <submittedName>
        <fullName evidence="3">Dihydrodipicolinate synthase</fullName>
        <ecNumber evidence="3">4.1.2.-</ecNumber>
        <ecNumber evidence="3">4.3.3.7</ecNumber>
    </submittedName>
</protein>
<keyword evidence="4" id="KW-1185">Reference proteome</keyword>
<name>A0A378TGM3_9MYCO</name>
<dbReference type="Gene3D" id="3.20.20.70">
    <property type="entry name" value="Aldolase class I"/>
    <property type="match status" value="1"/>
</dbReference>
<dbReference type="SUPFAM" id="SSF51569">
    <property type="entry name" value="Aldolase"/>
    <property type="match status" value="1"/>
</dbReference>
<dbReference type="RefSeq" id="WP_163907963.1">
    <property type="nucleotide sequence ID" value="NZ_AP022600.1"/>
</dbReference>
<comment type="similarity">
    <text evidence="2">Belongs to the DapA family.</text>
</comment>
<evidence type="ECO:0000313" key="4">
    <source>
        <dbReference type="Proteomes" id="UP000254978"/>
    </source>
</evidence>
<dbReference type="PANTHER" id="PTHR12128:SF72">
    <property type="entry name" value="DIHYDRODIPICOLINATE SYNTHASE"/>
    <property type="match status" value="1"/>
</dbReference>
<dbReference type="Pfam" id="PF00701">
    <property type="entry name" value="DHDPS"/>
    <property type="match status" value="1"/>
</dbReference>
<dbReference type="EC" id="4.1.2.-" evidence="3"/>
<evidence type="ECO:0000256" key="1">
    <source>
        <dbReference type="ARBA" id="ARBA00023239"/>
    </source>
</evidence>
<dbReference type="PANTHER" id="PTHR12128">
    <property type="entry name" value="DIHYDRODIPICOLINATE SYNTHASE"/>
    <property type="match status" value="1"/>
</dbReference>
<proteinExistence type="inferred from homology"/>
<dbReference type="InterPro" id="IPR002220">
    <property type="entry name" value="DapA-like"/>
</dbReference>
<dbReference type="AlphaFoldDB" id="A0A378TGM3"/>
<dbReference type="EC" id="4.3.3.7" evidence="3"/>
<organism evidence="3 4">
    <name type="scientific">Mycolicibacterium tokaiense</name>
    <dbReference type="NCBI Taxonomy" id="39695"/>
    <lineage>
        <taxon>Bacteria</taxon>
        <taxon>Bacillati</taxon>
        <taxon>Actinomycetota</taxon>
        <taxon>Actinomycetes</taxon>
        <taxon>Mycobacteriales</taxon>
        <taxon>Mycobacteriaceae</taxon>
        <taxon>Mycolicibacterium</taxon>
    </lineage>
</organism>
<keyword evidence="1 2" id="KW-0456">Lyase</keyword>
<dbReference type="GO" id="GO:0008840">
    <property type="term" value="F:4-hydroxy-tetrahydrodipicolinate synthase activity"/>
    <property type="evidence" value="ECO:0007669"/>
    <property type="project" value="UniProtKB-EC"/>
</dbReference>
<dbReference type="EMBL" id="UGQT01000001">
    <property type="protein sequence ID" value="STZ59790.1"/>
    <property type="molecule type" value="Genomic_DNA"/>
</dbReference>
<dbReference type="Proteomes" id="UP000254978">
    <property type="component" value="Unassembled WGS sequence"/>
</dbReference>
<reference evidence="3 4" key="1">
    <citation type="submission" date="2018-06" db="EMBL/GenBank/DDBJ databases">
        <authorList>
            <consortium name="Pathogen Informatics"/>
            <person name="Doyle S."/>
        </authorList>
    </citation>
    <scope>NUCLEOTIDE SEQUENCE [LARGE SCALE GENOMIC DNA]</scope>
    <source>
        <strain evidence="3 4">NCTC10821</strain>
    </source>
</reference>
<gene>
    <name evidence="3" type="primary">dapA_4</name>
    <name evidence="3" type="ORF">NCTC10821_03328</name>
</gene>
<dbReference type="CDD" id="cd00408">
    <property type="entry name" value="DHDPS-like"/>
    <property type="match status" value="1"/>
</dbReference>
<evidence type="ECO:0000313" key="3">
    <source>
        <dbReference type="EMBL" id="STZ59790.1"/>
    </source>
</evidence>
<accession>A0A378TGM3</accession>
<dbReference type="SMART" id="SM01130">
    <property type="entry name" value="DHDPS"/>
    <property type="match status" value="1"/>
</dbReference>
<sequence length="307" mass="32890">MYEVFRGVIPAAVMPFDASFEIDEHNFRRHLRHLAETDGVTAVAVNGDAGEVLSLSPEEQAFAVRVAVDEIGDQVRVLCGVADPSAAAAVRTAAMAQDAGAHGLLVFPSLFFAHGARLRADVVHAFYGEIASSTDLPMVLFVDAATSAKNVPAPLLAELCLANENITGIKDWSVDILAYEANLRAVRSLDRPVSMLTSFSRALLPTLALGADGILSGHGSLIADVQVELFREVESGNLKAARDTADRIYELTQVFYAAPVIDQFNRMKEGLKVLGRIDEAYSRPPVLPVSPAERSLIHDAVRAAGLS</sequence>
<dbReference type="InterPro" id="IPR013785">
    <property type="entry name" value="Aldolase_TIM"/>
</dbReference>
<evidence type="ECO:0000256" key="2">
    <source>
        <dbReference type="PIRNR" id="PIRNR001365"/>
    </source>
</evidence>